<reference evidence="2 3" key="1">
    <citation type="submission" date="2016-03" db="EMBL/GenBank/DDBJ databases">
        <title>The draft genome sequence of Fonsecaea nubica causative agent of cutaneous subcutaneous infection in human host.</title>
        <authorList>
            <person name="Costa F."/>
            <person name="Sybren D.H."/>
            <person name="Raittz R.T."/>
            <person name="Weiss V.A."/>
            <person name="Leao A.C."/>
            <person name="Gomes R."/>
            <person name="De Souza E.M."/>
            <person name="Pedrosa F.O."/>
            <person name="Steffens M.B."/>
            <person name="Bombassaro A."/>
            <person name="Tadra-Sfeir M.Z."/>
            <person name="Moreno L.F."/>
            <person name="Najafzadeh M.J."/>
            <person name="Felipe M.S."/>
            <person name="Teixeira M."/>
            <person name="Sun J."/>
            <person name="Xi L."/>
            <person name="Castro M.A."/>
            <person name="Vicente V.A."/>
        </authorList>
    </citation>
    <scope>NUCLEOTIDE SEQUENCE [LARGE SCALE GENOMIC DNA]</scope>
    <source>
        <strain evidence="2 3">CBS 269.64</strain>
    </source>
</reference>
<keyword evidence="3" id="KW-1185">Reference proteome</keyword>
<feature type="region of interest" description="Disordered" evidence="1">
    <location>
        <begin position="1"/>
        <end position="35"/>
    </location>
</feature>
<dbReference type="RefSeq" id="XP_022495217.1">
    <property type="nucleotide sequence ID" value="XM_022648775.1"/>
</dbReference>
<feature type="compositionally biased region" description="Polar residues" evidence="1">
    <location>
        <begin position="175"/>
        <end position="190"/>
    </location>
</feature>
<evidence type="ECO:0000256" key="1">
    <source>
        <dbReference type="SAM" id="MobiDB-lite"/>
    </source>
</evidence>
<feature type="region of interest" description="Disordered" evidence="1">
    <location>
        <begin position="147"/>
        <end position="191"/>
    </location>
</feature>
<evidence type="ECO:0000313" key="3">
    <source>
        <dbReference type="Proteomes" id="UP000185904"/>
    </source>
</evidence>
<protein>
    <submittedName>
        <fullName evidence="2">Uncharacterized protein</fullName>
    </submittedName>
</protein>
<evidence type="ECO:0000313" key="2">
    <source>
        <dbReference type="EMBL" id="OAL24984.1"/>
    </source>
</evidence>
<proteinExistence type="predicted"/>
<dbReference type="AlphaFoldDB" id="A0A178C6D3"/>
<dbReference type="OrthoDB" id="4161301at2759"/>
<dbReference type="GeneID" id="34593906"/>
<feature type="compositionally biased region" description="Polar residues" evidence="1">
    <location>
        <begin position="297"/>
        <end position="307"/>
    </location>
</feature>
<feature type="region of interest" description="Disordered" evidence="1">
    <location>
        <begin position="233"/>
        <end position="354"/>
    </location>
</feature>
<dbReference type="Proteomes" id="UP000185904">
    <property type="component" value="Unassembled WGS sequence"/>
</dbReference>
<feature type="compositionally biased region" description="Polar residues" evidence="1">
    <location>
        <begin position="329"/>
        <end position="341"/>
    </location>
</feature>
<sequence>MAESPSGGRHRRHSHEAGSPVNCPSGCGLRHEPGTDLNQASCDCEEGYYDREQRVFYTGSDVRDKKSPETRQEYLERIEGTHADPKKNNQGDYFLPGDGIRYEVLRSLKDDIFGERAQIWEHELSGQRGWLIRADRRRNYSWPTIIGRLQQQSQSQDTPDRVRRPPDPRPAISAAGSSGTRPTSGYTAPLTTIRYGTPSYSSQSATGSSYAQVTQTSDLSGVGSGFPGSPQVNLYAPSITPQSSAPSSETRSYAISRQSTAQPGKDVHVPNYIPTSRRPREAQPLTTEASDGRPERTSQYSQSSNIRSGVPRAMTDSADESTSRRGGSEITSTLPTRQKGTTADEKQKRKNRKG</sequence>
<dbReference type="EMBL" id="LVCJ01000114">
    <property type="protein sequence ID" value="OAL24984.1"/>
    <property type="molecule type" value="Genomic_DNA"/>
</dbReference>
<name>A0A178C6D3_9EURO</name>
<comment type="caution">
    <text evidence="2">The sequence shown here is derived from an EMBL/GenBank/DDBJ whole genome shotgun (WGS) entry which is preliminary data.</text>
</comment>
<organism evidence="2 3">
    <name type="scientific">Fonsecaea nubica</name>
    <dbReference type="NCBI Taxonomy" id="856822"/>
    <lineage>
        <taxon>Eukaryota</taxon>
        <taxon>Fungi</taxon>
        <taxon>Dikarya</taxon>
        <taxon>Ascomycota</taxon>
        <taxon>Pezizomycotina</taxon>
        <taxon>Eurotiomycetes</taxon>
        <taxon>Chaetothyriomycetidae</taxon>
        <taxon>Chaetothyriales</taxon>
        <taxon>Herpotrichiellaceae</taxon>
        <taxon>Fonsecaea</taxon>
    </lineage>
</organism>
<feature type="compositionally biased region" description="Polar residues" evidence="1">
    <location>
        <begin position="239"/>
        <end position="262"/>
    </location>
</feature>
<feature type="compositionally biased region" description="Basic and acidic residues" evidence="1">
    <location>
        <begin position="158"/>
        <end position="167"/>
    </location>
</feature>
<accession>A0A178C6D3</accession>
<gene>
    <name evidence="2" type="ORF">AYO20_10518</name>
</gene>